<dbReference type="PANTHER" id="PTHR12147">
    <property type="entry name" value="METALLOPEPTIDASE M28 FAMILY MEMBER"/>
    <property type="match status" value="1"/>
</dbReference>
<dbReference type="GO" id="GO:0006508">
    <property type="term" value="P:proteolysis"/>
    <property type="evidence" value="ECO:0007669"/>
    <property type="project" value="InterPro"/>
</dbReference>
<dbReference type="SUPFAM" id="SSF52025">
    <property type="entry name" value="PA domain"/>
    <property type="match status" value="1"/>
</dbReference>
<dbReference type="Proteomes" id="UP000503540">
    <property type="component" value="Chromosome"/>
</dbReference>
<dbReference type="InterPro" id="IPR003137">
    <property type="entry name" value="PA_domain"/>
</dbReference>
<dbReference type="Gene3D" id="3.50.30.30">
    <property type="match status" value="1"/>
</dbReference>
<protein>
    <submittedName>
        <fullName evidence="5">M28 family peptidase</fullName>
    </submittedName>
</protein>
<feature type="region of interest" description="Disordered" evidence="1">
    <location>
        <begin position="535"/>
        <end position="560"/>
    </location>
</feature>
<keyword evidence="6" id="KW-1185">Reference proteome</keyword>
<dbReference type="RefSeq" id="WP_167474308.1">
    <property type="nucleotide sequence ID" value="NZ_CP046172.1"/>
</dbReference>
<dbReference type="InterPro" id="IPR046450">
    <property type="entry name" value="PA_dom_sf"/>
</dbReference>
<evidence type="ECO:0000256" key="2">
    <source>
        <dbReference type="SAM" id="SignalP"/>
    </source>
</evidence>
<evidence type="ECO:0000259" key="3">
    <source>
        <dbReference type="Pfam" id="PF02225"/>
    </source>
</evidence>
<dbReference type="Pfam" id="PF02225">
    <property type="entry name" value="PA"/>
    <property type="match status" value="1"/>
</dbReference>
<organism evidence="5 6">
    <name type="scientific">Nocardia arthritidis</name>
    <dbReference type="NCBI Taxonomy" id="228602"/>
    <lineage>
        <taxon>Bacteria</taxon>
        <taxon>Bacillati</taxon>
        <taxon>Actinomycetota</taxon>
        <taxon>Actinomycetes</taxon>
        <taxon>Mycobacteriales</taxon>
        <taxon>Nocardiaceae</taxon>
        <taxon>Nocardia</taxon>
    </lineage>
</organism>
<dbReference type="Gene3D" id="3.40.630.10">
    <property type="entry name" value="Zn peptidases"/>
    <property type="match status" value="1"/>
</dbReference>
<feature type="signal peptide" evidence="2">
    <location>
        <begin position="1"/>
        <end position="32"/>
    </location>
</feature>
<evidence type="ECO:0000256" key="1">
    <source>
        <dbReference type="SAM" id="MobiDB-lite"/>
    </source>
</evidence>
<dbReference type="SUPFAM" id="SSF53187">
    <property type="entry name" value="Zn-dependent exopeptidases"/>
    <property type="match status" value="1"/>
</dbReference>
<name>A0A6G9YE57_9NOCA</name>
<dbReference type="KEGG" id="nah:F5544_18185"/>
<reference evidence="5 6" key="1">
    <citation type="journal article" date="2019" name="ACS Chem. Biol.">
        <title>Identification and Mobilization of a Cryptic Antibiotic Biosynthesis Gene Locus from a Human-Pathogenic Nocardia Isolate.</title>
        <authorList>
            <person name="Herisse M."/>
            <person name="Ishida K."/>
            <person name="Porter J.L."/>
            <person name="Howden B."/>
            <person name="Hertweck C."/>
            <person name="Stinear T.P."/>
            <person name="Pidot S.J."/>
        </authorList>
    </citation>
    <scope>NUCLEOTIDE SEQUENCE [LARGE SCALE GENOMIC DNA]</scope>
    <source>
        <strain evidence="5 6">AUSMDU00012717</strain>
    </source>
</reference>
<keyword evidence="2" id="KW-0732">Signal</keyword>
<dbReference type="EMBL" id="CP046172">
    <property type="protein sequence ID" value="QIS11511.1"/>
    <property type="molecule type" value="Genomic_DNA"/>
</dbReference>
<evidence type="ECO:0000313" key="5">
    <source>
        <dbReference type="EMBL" id="QIS11511.1"/>
    </source>
</evidence>
<sequence>MSRRPRRLLRRLMIFSAAAALSAAMATAPSGAEPANGEDPSWSGCFHRVNDTAEKLLPCIRAADLEHHMRAFQAIADANPGPDGHPSRNSGEPGYKASADYVAEIMRHSGYDVTIQNYKFFYFAFTGLPKFSETSPTPHDYTVVTDWNPGQAQGSATAPLQAAGGIVIPPTPAPSSTSGCTAADFTGFTAGHIALIQRGGCSYGVKVQNAQTAGATGVIIFNEGNPGRTGVVNGSLVDANGNRIVPQIPVAFTSFATGSDLLTQVNAGGSAVPTMTIDVQAVVNPNADDYNVIADSKEGDPDHTVVVDAHLDAIYGAGMLDNASGSTTILNIAQLLHKAKPHNKLRFIWFGGEELGLLGSTYYVNNLSAADKAKIGYDLDADVTATPNYDVGVLDPAGVDLFTRTVSTQFPPNVYKPSQVARDLGIKYFDSIGKKNILFSPVGTDAFTFNQAGIPASGVLTGQDCCKLDSDVALFGGTTGNFEGNVPGTDGGCVDNPFRWCDNFDNNDFAVMEFMSRGFGNMVINMAMADPLPTAAPAAPEAAPRTSSPATAGSRTAPTS</sequence>
<gene>
    <name evidence="5" type="ORF">F5544_18185</name>
</gene>
<accession>A0A6G9YE57</accession>
<feature type="domain" description="PA" evidence="3">
    <location>
        <begin position="170"/>
        <end position="261"/>
    </location>
</feature>
<proteinExistence type="predicted"/>
<evidence type="ECO:0000313" key="6">
    <source>
        <dbReference type="Proteomes" id="UP000503540"/>
    </source>
</evidence>
<dbReference type="InterPro" id="IPR045175">
    <property type="entry name" value="M28_fam"/>
</dbReference>
<dbReference type="InterPro" id="IPR007484">
    <property type="entry name" value="Peptidase_M28"/>
</dbReference>
<dbReference type="PANTHER" id="PTHR12147:SF26">
    <property type="entry name" value="PEPTIDASE M28 DOMAIN-CONTAINING PROTEIN"/>
    <property type="match status" value="1"/>
</dbReference>
<feature type="chain" id="PRO_5039500092" evidence="2">
    <location>
        <begin position="33"/>
        <end position="560"/>
    </location>
</feature>
<feature type="domain" description="Peptidase M28" evidence="4">
    <location>
        <begin position="291"/>
        <end position="459"/>
    </location>
</feature>
<dbReference type="CDD" id="cd04818">
    <property type="entry name" value="PA_subtilisin_1"/>
    <property type="match status" value="1"/>
</dbReference>
<evidence type="ECO:0000259" key="4">
    <source>
        <dbReference type="Pfam" id="PF04389"/>
    </source>
</evidence>
<dbReference type="GO" id="GO:0008235">
    <property type="term" value="F:metalloexopeptidase activity"/>
    <property type="evidence" value="ECO:0007669"/>
    <property type="project" value="InterPro"/>
</dbReference>
<feature type="compositionally biased region" description="Low complexity" evidence="1">
    <location>
        <begin position="535"/>
        <end position="554"/>
    </location>
</feature>
<dbReference type="AlphaFoldDB" id="A0A6G9YE57"/>
<dbReference type="Pfam" id="PF04389">
    <property type="entry name" value="Peptidase_M28"/>
    <property type="match status" value="1"/>
</dbReference>